<dbReference type="GO" id="GO:0005886">
    <property type="term" value="C:plasma membrane"/>
    <property type="evidence" value="ECO:0007669"/>
    <property type="project" value="TreeGrafter"/>
</dbReference>
<accession>A0A915IEN1</accession>
<evidence type="ECO:0000313" key="2">
    <source>
        <dbReference type="Proteomes" id="UP000887565"/>
    </source>
</evidence>
<name>A0A915IEN1_ROMCU</name>
<dbReference type="PANTHER" id="PTHR13800:SF1">
    <property type="entry name" value="TRANSIENT RECEPTOR POTENTIAL CATION CHANNEL TRPM"/>
    <property type="match status" value="1"/>
</dbReference>
<reference evidence="3" key="1">
    <citation type="submission" date="2022-11" db="UniProtKB">
        <authorList>
            <consortium name="WormBaseParasite"/>
        </authorList>
    </citation>
    <scope>IDENTIFICATION</scope>
</reference>
<organism evidence="2 3">
    <name type="scientific">Romanomermis culicivorax</name>
    <name type="common">Nematode worm</name>
    <dbReference type="NCBI Taxonomy" id="13658"/>
    <lineage>
        <taxon>Eukaryota</taxon>
        <taxon>Metazoa</taxon>
        <taxon>Ecdysozoa</taxon>
        <taxon>Nematoda</taxon>
        <taxon>Enoplea</taxon>
        <taxon>Dorylaimia</taxon>
        <taxon>Mermithida</taxon>
        <taxon>Mermithoidea</taxon>
        <taxon>Mermithidae</taxon>
        <taxon>Romanomermis</taxon>
    </lineage>
</organism>
<dbReference type="AlphaFoldDB" id="A0A915IEN1"/>
<evidence type="ECO:0000313" key="3">
    <source>
        <dbReference type="WBParaSite" id="nRc.2.0.1.t12645-RA"/>
    </source>
</evidence>
<proteinExistence type="predicted"/>
<sequence length="293" mass="32100">MNPMISDQNLTTANNWIKSRFSKRECICICPTSKDSNKCACGRFLASHYYFEEELEGDHENPNLRWTIGKCTGAYPTEEYGTLAFQGVHGPNKSHFVRLDFTTEPADIYRLLVDVWGFEPPKLIITVHGGTNNFELPHNLAKALRKGLLKAAKTTNAWIITSGIRMGVVRHVVASLTETIADRKQKFTLIGIAPWGALRRGEDLLNSRGATVAYYLQSAGVNSHNSSMPNATGGSVVTGVTGRHSVANGLAQGGVAASDRRGRLVTLCENHSCFLLVDNGTVGRSGCEMFLRR</sequence>
<feature type="domain" description="TRPM SLOG" evidence="1">
    <location>
        <begin position="95"/>
        <end position="218"/>
    </location>
</feature>
<dbReference type="Pfam" id="PF18139">
    <property type="entry name" value="LSDAT_euk"/>
    <property type="match status" value="2"/>
</dbReference>
<dbReference type="Proteomes" id="UP000887565">
    <property type="component" value="Unplaced"/>
</dbReference>
<feature type="domain" description="TRPM SLOG" evidence="1">
    <location>
        <begin position="259"/>
        <end position="293"/>
    </location>
</feature>
<evidence type="ECO:0000259" key="1">
    <source>
        <dbReference type="Pfam" id="PF18139"/>
    </source>
</evidence>
<dbReference type="WBParaSite" id="nRc.2.0.1.t12645-RA">
    <property type="protein sequence ID" value="nRc.2.0.1.t12645-RA"/>
    <property type="gene ID" value="nRc.2.0.1.g12645"/>
</dbReference>
<keyword evidence="2" id="KW-1185">Reference proteome</keyword>
<protein>
    <submittedName>
        <fullName evidence="3">TRPM SLOG domain-containing protein</fullName>
    </submittedName>
</protein>
<dbReference type="InterPro" id="IPR050927">
    <property type="entry name" value="TRPM"/>
</dbReference>
<dbReference type="InterPro" id="IPR041491">
    <property type="entry name" value="TRPM_SLOG"/>
</dbReference>
<dbReference type="GO" id="GO:0005261">
    <property type="term" value="F:monoatomic cation channel activity"/>
    <property type="evidence" value="ECO:0007669"/>
    <property type="project" value="TreeGrafter"/>
</dbReference>
<dbReference type="GO" id="GO:0030001">
    <property type="term" value="P:metal ion transport"/>
    <property type="evidence" value="ECO:0007669"/>
    <property type="project" value="TreeGrafter"/>
</dbReference>
<dbReference type="PANTHER" id="PTHR13800">
    <property type="entry name" value="TRANSIENT RECEPTOR POTENTIAL CATION CHANNEL, SUBFAMILY M, MEMBER 6"/>
    <property type="match status" value="1"/>
</dbReference>